<feature type="chain" id="PRO_5016909798" description="Mid2 domain-containing protein" evidence="3">
    <location>
        <begin position="31"/>
        <end position="293"/>
    </location>
</feature>
<dbReference type="EMBL" id="KZ851909">
    <property type="protein sequence ID" value="RDH21738.1"/>
    <property type="molecule type" value="Genomic_DNA"/>
</dbReference>
<accession>A0A370C1D8</accession>
<dbReference type="Proteomes" id="UP000253845">
    <property type="component" value="Unassembled WGS sequence"/>
</dbReference>
<keyword evidence="2" id="KW-0472">Membrane</keyword>
<dbReference type="VEuPathDB" id="FungiDB:M747DRAFT_14112"/>
<evidence type="ECO:0000313" key="5">
    <source>
        <dbReference type="Proteomes" id="UP000253845"/>
    </source>
</evidence>
<feature type="region of interest" description="Disordered" evidence="1">
    <location>
        <begin position="189"/>
        <end position="214"/>
    </location>
</feature>
<keyword evidence="2" id="KW-0812">Transmembrane</keyword>
<evidence type="ECO:0000256" key="3">
    <source>
        <dbReference type="SAM" id="SignalP"/>
    </source>
</evidence>
<feature type="transmembrane region" description="Helical" evidence="2">
    <location>
        <begin position="217"/>
        <end position="241"/>
    </location>
</feature>
<sequence>MMGRLLIPKVPAAWQVLSWVILLSLPGSLGQTTTSLNTSIQDSPHFMGWYLGTTTQALTDAGTWSTSGQYAAGCTASVTCSWATACSGNILYYNVDNKTLDCGSESMSCQTMTIYQSEPYATPSAYNLFCADFWSAYTIYRELPATTTSTTSATSGKPESHLSQRHQMSLMVLPIDSTTSATTAPITSMATKTASGTQTSTASPSSTSTSSSGKSQAWIAGPVIGAVAGVLVIAAVVIFFLRRRITRHPQAMEYQSVSPSARTVSELPTESLTGMVHEMPSSSASRVGPYELS</sequence>
<gene>
    <name evidence="4" type="ORF">M747DRAFT_14112</name>
</gene>
<keyword evidence="3" id="KW-0732">Signal</keyword>
<dbReference type="CDD" id="cd12087">
    <property type="entry name" value="TM_EGFR-like"/>
    <property type="match status" value="1"/>
</dbReference>
<dbReference type="AlphaFoldDB" id="A0A370C1D8"/>
<organism evidence="4 5">
    <name type="scientific">Aspergillus niger ATCC 13496</name>
    <dbReference type="NCBI Taxonomy" id="1353008"/>
    <lineage>
        <taxon>Eukaryota</taxon>
        <taxon>Fungi</taxon>
        <taxon>Dikarya</taxon>
        <taxon>Ascomycota</taxon>
        <taxon>Pezizomycotina</taxon>
        <taxon>Eurotiomycetes</taxon>
        <taxon>Eurotiomycetidae</taxon>
        <taxon>Eurotiales</taxon>
        <taxon>Aspergillaceae</taxon>
        <taxon>Aspergillus</taxon>
        <taxon>Aspergillus subgen. Circumdati</taxon>
    </lineage>
</organism>
<protein>
    <recommendedName>
        <fullName evidence="6">Mid2 domain-containing protein</fullName>
    </recommendedName>
</protein>
<feature type="signal peptide" evidence="3">
    <location>
        <begin position="1"/>
        <end position="30"/>
    </location>
</feature>
<evidence type="ECO:0000256" key="1">
    <source>
        <dbReference type="SAM" id="MobiDB-lite"/>
    </source>
</evidence>
<reference evidence="4 5" key="1">
    <citation type="submission" date="2018-07" db="EMBL/GenBank/DDBJ databases">
        <title>Section-level genome sequencing of Aspergillus section Nigri to investigate inter- and intra-species variation.</title>
        <authorList>
            <consortium name="DOE Joint Genome Institute"/>
            <person name="Vesth T.C."/>
            <person name="Nybo J.L."/>
            <person name="Theobald S."/>
            <person name="Frisvad J.C."/>
            <person name="Larsen T.O."/>
            <person name="Nielsen K.F."/>
            <person name="Hoof J.B."/>
            <person name="Brandl J."/>
            <person name="Salamov A."/>
            <person name="Riley R."/>
            <person name="Gladden J.M."/>
            <person name="Phatale P."/>
            <person name="Nielsen M.T."/>
            <person name="Lyhne E.K."/>
            <person name="Kogle M.E."/>
            <person name="Strasser K."/>
            <person name="McDonnell E."/>
            <person name="Barry K."/>
            <person name="Clum A."/>
            <person name="Chen C."/>
            <person name="Nolan M."/>
            <person name="Sandor L."/>
            <person name="Kuo A."/>
            <person name="Lipzen A."/>
            <person name="Hainaut M."/>
            <person name="Drula E."/>
            <person name="Tsang A."/>
            <person name="Magnuson J.K."/>
            <person name="Henrissat B."/>
            <person name="Wiebenga A."/>
            <person name="Simmons B.A."/>
            <person name="Makela M.R."/>
            <person name="De vries R.P."/>
            <person name="Grigoriev I.V."/>
            <person name="Mortensen U.H."/>
            <person name="Baker S.E."/>
            <person name="Andersen M.R."/>
        </authorList>
    </citation>
    <scope>NUCLEOTIDE SEQUENCE [LARGE SCALE GENOMIC DNA]</scope>
    <source>
        <strain evidence="4 5">ATCC 13496</strain>
    </source>
</reference>
<name>A0A370C1D8_ASPNG</name>
<evidence type="ECO:0008006" key="6">
    <source>
        <dbReference type="Google" id="ProtNLM"/>
    </source>
</evidence>
<keyword evidence="2" id="KW-1133">Transmembrane helix</keyword>
<proteinExistence type="predicted"/>
<evidence type="ECO:0000256" key="2">
    <source>
        <dbReference type="SAM" id="Phobius"/>
    </source>
</evidence>
<evidence type="ECO:0000313" key="4">
    <source>
        <dbReference type="EMBL" id="RDH21738.1"/>
    </source>
</evidence>